<keyword evidence="10" id="KW-1015">Disulfide bond</keyword>
<evidence type="ECO:0000256" key="2">
    <source>
        <dbReference type="ARBA" id="ARBA00006003"/>
    </source>
</evidence>
<accession>A0A7S2X297</accession>
<proteinExistence type="inferred from homology"/>
<evidence type="ECO:0000256" key="9">
    <source>
        <dbReference type="ARBA" id="ARBA00023136"/>
    </source>
</evidence>
<keyword evidence="14" id="KW-0732">Signal</keyword>
<evidence type="ECO:0000313" key="15">
    <source>
        <dbReference type="EMBL" id="CAD9722356.1"/>
    </source>
</evidence>
<evidence type="ECO:0000256" key="12">
    <source>
        <dbReference type="ARBA" id="ARBA00034249"/>
    </source>
</evidence>
<comment type="similarity">
    <text evidence="2">Belongs to the glycosyltransferase 29 family.</text>
</comment>
<sequence>MLLLHSLCLVLVLFEVAWWSQSGLHSQGGRAGQPRRKTVASAFGSLEEARAGLQLTEYLLEGVALPSGGQDGERVYLADGLTEAERSLLFVNEDDEYQLRELLPNSTQGPRHNTCAFVGNSVSLLSEERGAEIDRHQAVLRFMDGTSTKYDAFVGRKRTYLAVTRGSIEPYIPESEYDKSKRPRSKGLVIHGDVPVQDYAQLRRTHPETQAYYVSPSFEMRARRAYGEIVGRARKLGEPIGDRQKASLDSSGLPLALIPLFFLKSVCKVVFVYGFTVPVTRRDDLFGPTYYGQARSKSEHPHCGEMEYLLRAFSMEGEVELVS</sequence>
<keyword evidence="3" id="KW-0328">Glycosyltransferase</keyword>
<dbReference type="Pfam" id="PF00777">
    <property type="entry name" value="Glyco_transf_29"/>
    <property type="match status" value="1"/>
</dbReference>
<evidence type="ECO:0000256" key="11">
    <source>
        <dbReference type="ARBA" id="ARBA00023180"/>
    </source>
</evidence>
<dbReference type="InterPro" id="IPR038578">
    <property type="entry name" value="GT29-like_sf"/>
</dbReference>
<reference evidence="15" key="1">
    <citation type="submission" date="2021-01" db="EMBL/GenBank/DDBJ databases">
        <authorList>
            <person name="Corre E."/>
            <person name="Pelletier E."/>
            <person name="Niang G."/>
            <person name="Scheremetjew M."/>
            <person name="Finn R."/>
            <person name="Kale V."/>
            <person name="Holt S."/>
            <person name="Cochrane G."/>
            <person name="Meng A."/>
            <person name="Brown T."/>
            <person name="Cohen L."/>
        </authorList>
    </citation>
    <scope>NUCLEOTIDE SEQUENCE</scope>
    <source>
        <strain evidence="15">RCC2335</strain>
    </source>
</reference>
<keyword evidence="7" id="KW-1133">Transmembrane helix</keyword>
<dbReference type="PANTHER" id="PTHR46059">
    <property type="entry name" value="BETA-GALACTOSIDE ALPHA-2,6-SIALYLTRANSFERASE"/>
    <property type="match status" value="1"/>
</dbReference>
<comment type="catalytic activity">
    <reaction evidence="12">
        <text>a beta-D-galactoside + CMP-N-acetyl-beta-neuraminate = an N-acetyl-alpha-neuraminyl-(2-&gt;6)-beta-D-galactosyl derivative + CMP + H(+)</text>
        <dbReference type="Rhea" id="RHEA:52104"/>
        <dbReference type="ChEBI" id="CHEBI:15378"/>
        <dbReference type="ChEBI" id="CHEBI:28034"/>
        <dbReference type="ChEBI" id="CHEBI:57812"/>
        <dbReference type="ChEBI" id="CHEBI:60377"/>
        <dbReference type="ChEBI" id="CHEBI:136398"/>
        <dbReference type="EC" id="2.4.3.1"/>
    </reaction>
</comment>
<organism evidence="15">
    <name type="scientific">Chloropicon roscoffensis</name>
    <dbReference type="NCBI Taxonomy" id="1461544"/>
    <lineage>
        <taxon>Eukaryota</taxon>
        <taxon>Viridiplantae</taxon>
        <taxon>Chlorophyta</taxon>
        <taxon>Chloropicophyceae</taxon>
        <taxon>Chloropicales</taxon>
        <taxon>Chloropicaceae</taxon>
        <taxon>Chloropicon</taxon>
    </lineage>
</organism>
<keyword evidence="9" id="KW-0472">Membrane</keyword>
<name>A0A7S2X297_9CHLO</name>
<evidence type="ECO:0000256" key="4">
    <source>
        <dbReference type="ARBA" id="ARBA00022679"/>
    </source>
</evidence>
<dbReference type="GO" id="GO:0032580">
    <property type="term" value="C:Golgi cisterna membrane"/>
    <property type="evidence" value="ECO:0007669"/>
    <property type="project" value="UniProtKB-SubCell"/>
</dbReference>
<gene>
    <name evidence="15" type="ORF">CROS1312_LOCUS1624</name>
</gene>
<protein>
    <recommendedName>
        <fullName evidence="13">beta-galactoside alpha-(2,6)-sialyltransferase</fullName>
        <ecNumber evidence="13">2.4.3.1</ecNumber>
    </recommendedName>
</protein>
<evidence type="ECO:0000256" key="6">
    <source>
        <dbReference type="ARBA" id="ARBA00022968"/>
    </source>
</evidence>
<evidence type="ECO:0000256" key="8">
    <source>
        <dbReference type="ARBA" id="ARBA00023034"/>
    </source>
</evidence>
<keyword evidence="6" id="KW-0735">Signal-anchor</keyword>
<dbReference type="EMBL" id="HBHM01002057">
    <property type="protein sequence ID" value="CAD9722356.1"/>
    <property type="molecule type" value="Transcribed_RNA"/>
</dbReference>
<evidence type="ECO:0000256" key="7">
    <source>
        <dbReference type="ARBA" id="ARBA00022989"/>
    </source>
</evidence>
<comment type="subcellular location">
    <subcellularLocation>
        <location evidence="1">Golgi apparatus</location>
        <location evidence="1">Golgi stack membrane</location>
        <topology evidence="1">Single-pass type II membrane protein</topology>
    </subcellularLocation>
</comment>
<keyword evidence="8" id="KW-0333">Golgi apparatus</keyword>
<evidence type="ECO:0000256" key="13">
    <source>
        <dbReference type="ARBA" id="ARBA00034329"/>
    </source>
</evidence>
<dbReference type="AlphaFoldDB" id="A0A7S2X297"/>
<dbReference type="PANTHER" id="PTHR46059:SF1">
    <property type="entry name" value="BETA-GALACTOSIDE ALPHA-2,6-SIALYLTRANSFERASE"/>
    <property type="match status" value="1"/>
</dbReference>
<feature type="chain" id="PRO_5030504652" description="beta-galactoside alpha-(2,6)-sialyltransferase" evidence="14">
    <location>
        <begin position="20"/>
        <end position="323"/>
    </location>
</feature>
<dbReference type="Gene3D" id="3.90.1480.20">
    <property type="entry name" value="Glycosyl transferase family 29"/>
    <property type="match status" value="1"/>
</dbReference>
<dbReference type="EC" id="2.4.3.1" evidence="13"/>
<evidence type="ECO:0000256" key="5">
    <source>
        <dbReference type="ARBA" id="ARBA00022692"/>
    </source>
</evidence>
<keyword evidence="5" id="KW-0812">Transmembrane</keyword>
<evidence type="ECO:0000256" key="3">
    <source>
        <dbReference type="ARBA" id="ARBA00022676"/>
    </source>
</evidence>
<feature type="signal peptide" evidence="14">
    <location>
        <begin position="1"/>
        <end position="19"/>
    </location>
</feature>
<evidence type="ECO:0000256" key="1">
    <source>
        <dbReference type="ARBA" id="ARBA00004447"/>
    </source>
</evidence>
<evidence type="ECO:0000256" key="14">
    <source>
        <dbReference type="SAM" id="SignalP"/>
    </source>
</evidence>
<keyword evidence="11" id="KW-0325">Glycoprotein</keyword>
<keyword evidence="4" id="KW-0808">Transferase</keyword>
<dbReference type="GO" id="GO:0003835">
    <property type="term" value="F:beta-galactoside alpha-2,6-sialyltransferase activity"/>
    <property type="evidence" value="ECO:0007669"/>
    <property type="project" value="UniProtKB-EC"/>
</dbReference>
<evidence type="ECO:0000256" key="10">
    <source>
        <dbReference type="ARBA" id="ARBA00023157"/>
    </source>
</evidence>
<dbReference type="InterPro" id="IPR001675">
    <property type="entry name" value="Glyco_trans_29"/>
</dbReference>